<keyword evidence="4" id="KW-1185">Reference proteome</keyword>
<dbReference type="RefSeq" id="XP_010249565.1">
    <property type="nucleotide sequence ID" value="XM_010251263.2"/>
</dbReference>
<dbReference type="PANTHER" id="PTHR22870">
    <property type="entry name" value="REGULATOR OF CHROMOSOME CONDENSATION"/>
    <property type="match status" value="1"/>
</dbReference>
<organism evidence="4 5">
    <name type="scientific">Nelumbo nucifera</name>
    <name type="common">Sacred lotus</name>
    <dbReference type="NCBI Taxonomy" id="4432"/>
    <lineage>
        <taxon>Eukaryota</taxon>
        <taxon>Viridiplantae</taxon>
        <taxon>Streptophyta</taxon>
        <taxon>Embryophyta</taxon>
        <taxon>Tracheophyta</taxon>
        <taxon>Spermatophyta</taxon>
        <taxon>Magnoliopsida</taxon>
        <taxon>Proteales</taxon>
        <taxon>Nelumbonaceae</taxon>
        <taxon>Nelumbo</taxon>
    </lineage>
</organism>
<dbReference type="OMA" id="ICWTFGL"/>
<evidence type="ECO:0000313" key="5">
    <source>
        <dbReference type="RefSeq" id="XP_010249565.1"/>
    </source>
</evidence>
<feature type="repeat" description="RCC1" evidence="2">
    <location>
        <begin position="169"/>
        <end position="223"/>
    </location>
</feature>
<dbReference type="Pfam" id="PF00415">
    <property type="entry name" value="RCC1"/>
    <property type="match status" value="1"/>
</dbReference>
<keyword evidence="1" id="KW-0677">Repeat</keyword>
<dbReference type="Pfam" id="PF25390">
    <property type="entry name" value="WD40_RLD"/>
    <property type="match status" value="1"/>
</dbReference>
<dbReference type="PANTHER" id="PTHR22870:SF155">
    <property type="entry name" value="E3 UBIQUITIN-PROTEIN LIGASE HERC1-RELATED"/>
    <property type="match status" value="1"/>
</dbReference>
<dbReference type="OrthoDB" id="5981550at2759"/>
<feature type="domain" description="RCC1-like" evidence="3">
    <location>
        <begin position="14"/>
        <end position="282"/>
    </location>
</feature>
<dbReference type="InterPro" id="IPR051210">
    <property type="entry name" value="Ub_ligase/GEF_domain"/>
</dbReference>
<evidence type="ECO:0000256" key="2">
    <source>
        <dbReference type="PROSITE-ProRule" id="PRU00235"/>
    </source>
</evidence>
<name>A0A1U7ZNC8_NELNU</name>
<dbReference type="InterPro" id="IPR058923">
    <property type="entry name" value="RCC1-like_dom"/>
</dbReference>
<dbReference type="PRINTS" id="PR00633">
    <property type="entry name" value="RCCNDNSATION"/>
</dbReference>
<dbReference type="Proteomes" id="UP000189703">
    <property type="component" value="Unplaced"/>
</dbReference>
<evidence type="ECO:0000256" key="1">
    <source>
        <dbReference type="ARBA" id="ARBA00022737"/>
    </source>
</evidence>
<feature type="repeat" description="RCC1" evidence="2">
    <location>
        <begin position="307"/>
        <end position="359"/>
    </location>
</feature>
<dbReference type="AlphaFoldDB" id="A0A1U7ZNC8"/>
<dbReference type="PROSITE" id="PS00626">
    <property type="entry name" value="RCC1_2"/>
    <property type="match status" value="2"/>
</dbReference>
<dbReference type="SUPFAM" id="SSF50985">
    <property type="entry name" value="RCC1/BLIP-II"/>
    <property type="match status" value="1"/>
</dbReference>
<sequence length="671" mass="73601">MEAAATSTDSGNLSQKIVAVAAGEAHTLALTGDGSVYSCGRGTFGRLGTGKETDELLPVRVDFDLSNKKRAFHEKPEQEKPKFVDIAAGAYHSLALEDDGSVWCWGYNVYGQLGLTAENSLVPCFLDQFLELGSPDSSVDESKPNSKTPLKVKSIKAGGMMSMAIDSLGALWMWGNCPQQSKTTDGESPLFRSPTPSPVWDFHGRTVVKVACGNEHVVVLVTVGETFTGDNLLCYSWGNNNHGQLGLGDKERRFHPEIVETFNQGCPWVVYDVACGAFHTAVLTFKKTEHYTVNSSYPNLAWQGKQSMCWTFGLGDSGQLGHGTNNNALVPELVKELPQDVFLISLDCGLFHTCVVSSAGDVWSWGMEKGLGLCPDASFTGTDAGDAVSPLRVPFDGPYGPQFEGPVQVTCGAAHTVLVAHNGYKLWSWGRGWSGVLGRGNTIDSFSPSIVMWPPLNEDFKEGLDKVDGEGKVEDGELGRTREMEKRLSLATEEAQRLQSKLTVMERYANLLHGSIFGKPLEERDVPPSLRDSGTFDIAKEWDNMLESADSGKLVRLEMFYRNMLSGVKDKLLRRKIQELKLLNWPEHPLLNISQTNLLLSKLQELSMAKLRPHFIEADLPPHSPNSETSPGYKSWACYSGRLMNLKLCNIKLQTGLVVGKGWSHDITSVF</sequence>
<proteinExistence type="predicted"/>
<dbReference type="PROSITE" id="PS50012">
    <property type="entry name" value="RCC1_3"/>
    <property type="match status" value="6"/>
</dbReference>
<dbReference type="GeneID" id="104592088"/>
<evidence type="ECO:0000259" key="3">
    <source>
        <dbReference type="Pfam" id="PF25390"/>
    </source>
</evidence>
<reference evidence="5" key="1">
    <citation type="submission" date="2025-08" db="UniProtKB">
        <authorList>
            <consortium name="RefSeq"/>
        </authorList>
    </citation>
    <scope>IDENTIFICATION</scope>
</reference>
<dbReference type="InterPro" id="IPR000408">
    <property type="entry name" value="Reg_chr_condens"/>
</dbReference>
<protein>
    <submittedName>
        <fullName evidence="5">Guanine nucleotide exchange factor SRM1 isoform X1</fullName>
    </submittedName>
</protein>
<dbReference type="InterPro" id="IPR009091">
    <property type="entry name" value="RCC1/BLIP-II"/>
</dbReference>
<accession>A0A1U7ZNC8</accession>
<gene>
    <name evidence="5" type="primary">LOC104592088</name>
</gene>
<dbReference type="Gene3D" id="2.130.10.30">
    <property type="entry name" value="Regulator of chromosome condensation 1/beta-lactamase-inhibitor protein II"/>
    <property type="match status" value="2"/>
</dbReference>
<feature type="repeat" description="RCC1" evidence="2">
    <location>
        <begin position="34"/>
        <end position="99"/>
    </location>
</feature>
<evidence type="ECO:0000313" key="4">
    <source>
        <dbReference type="Proteomes" id="UP000189703"/>
    </source>
</evidence>
<dbReference type="KEGG" id="nnu:104592088"/>
<feature type="repeat" description="RCC1" evidence="2">
    <location>
        <begin position="360"/>
        <end position="422"/>
    </location>
</feature>
<feature type="repeat" description="RCC1" evidence="2">
    <location>
        <begin position="100"/>
        <end position="168"/>
    </location>
</feature>
<feature type="repeat" description="RCC1" evidence="2">
    <location>
        <begin position="232"/>
        <end position="286"/>
    </location>
</feature>